<dbReference type="EMBL" id="JACNJH010000108">
    <property type="protein sequence ID" value="MBC8360802.1"/>
    <property type="molecule type" value="Genomic_DNA"/>
</dbReference>
<dbReference type="Gene3D" id="3.40.50.150">
    <property type="entry name" value="Vaccinia Virus protein VP39"/>
    <property type="match status" value="1"/>
</dbReference>
<dbReference type="InterPro" id="IPR029063">
    <property type="entry name" value="SAM-dependent_MTases_sf"/>
</dbReference>
<keyword evidence="1" id="KW-0808">Transferase</keyword>
<evidence type="ECO:0000313" key="2">
    <source>
        <dbReference type="Proteomes" id="UP000603434"/>
    </source>
</evidence>
<reference evidence="1 2" key="1">
    <citation type="submission" date="2020-08" db="EMBL/GenBank/DDBJ databases">
        <title>Bridging the membrane lipid divide: bacteria of the FCB group superphylum have the potential to synthesize archaeal ether lipids.</title>
        <authorList>
            <person name="Villanueva L."/>
            <person name="Von Meijenfeldt F.A.B."/>
            <person name="Westbye A.B."/>
            <person name="Yadav S."/>
            <person name="Hopmans E.C."/>
            <person name="Dutilh B.E."/>
            <person name="Sinninghe Damste J.S."/>
        </authorList>
    </citation>
    <scope>NUCLEOTIDE SEQUENCE [LARGE SCALE GENOMIC DNA]</scope>
    <source>
        <strain evidence="1">NIOZ-UU30</strain>
    </source>
</reference>
<dbReference type="GO" id="GO:0032259">
    <property type="term" value="P:methylation"/>
    <property type="evidence" value="ECO:0007669"/>
    <property type="project" value="UniProtKB-KW"/>
</dbReference>
<dbReference type="Proteomes" id="UP000603434">
    <property type="component" value="Unassembled WGS sequence"/>
</dbReference>
<accession>A0A8J6TIA4</accession>
<organism evidence="1 2">
    <name type="scientific">Candidatus Desulfatibia profunda</name>
    <dbReference type="NCBI Taxonomy" id="2841695"/>
    <lineage>
        <taxon>Bacteria</taxon>
        <taxon>Pseudomonadati</taxon>
        <taxon>Thermodesulfobacteriota</taxon>
        <taxon>Desulfobacteria</taxon>
        <taxon>Desulfobacterales</taxon>
        <taxon>Desulfobacterales incertae sedis</taxon>
        <taxon>Candidatus Desulfatibia</taxon>
    </lineage>
</organism>
<evidence type="ECO:0000313" key="1">
    <source>
        <dbReference type="EMBL" id="MBC8360802.1"/>
    </source>
</evidence>
<name>A0A8J6TIA4_9BACT</name>
<protein>
    <submittedName>
        <fullName evidence="1">Class I SAM-dependent methyltransferase</fullName>
    </submittedName>
</protein>
<proteinExistence type="predicted"/>
<gene>
    <name evidence="1" type="ORF">H8E23_05345</name>
</gene>
<dbReference type="GO" id="GO:0008168">
    <property type="term" value="F:methyltransferase activity"/>
    <property type="evidence" value="ECO:0007669"/>
    <property type="project" value="UniProtKB-KW"/>
</dbReference>
<dbReference type="CDD" id="cd02440">
    <property type="entry name" value="AdoMet_MTases"/>
    <property type="match status" value="1"/>
</dbReference>
<comment type="caution">
    <text evidence="1">The sequence shown here is derived from an EMBL/GenBank/DDBJ whole genome shotgun (WGS) entry which is preliminary data.</text>
</comment>
<dbReference type="SUPFAM" id="SSF53335">
    <property type="entry name" value="S-adenosyl-L-methionine-dependent methyltransferases"/>
    <property type="match status" value="1"/>
</dbReference>
<dbReference type="AlphaFoldDB" id="A0A8J6TIA4"/>
<keyword evidence="1" id="KW-0489">Methyltransferase</keyword>
<dbReference type="Pfam" id="PF13489">
    <property type="entry name" value="Methyltransf_23"/>
    <property type="match status" value="1"/>
</dbReference>
<sequence length="275" mass="31880">MKNDYVTKLELAFNNFNQNYAMKSRKDAFGLLDNAKGEFVHYAMTLAYMKKRIEAFGSRKAKCLDAGGHLGILSTLFRDMGYEAINVDNMSNFDEVLFGNALKFMEDHEVAYLNVDLMSPELSIPIGSETIDVVVFQAVIEHLPHSPRLILDEFCRILKRDGSLVICTPNGGNVGSRLTMFRKGDWPYWNLKMFYESKIPFLGHHRLYSINDLDRMANWSGFSRDSTNTIFFDHGTKTKGTFLWKAFWHGCYRPVIYRFFPKWRAGIWAVYNKRL</sequence>